<dbReference type="KEGG" id="aalb:109407693"/>
<reference evidence="6" key="3">
    <citation type="submission" date="2025-05" db="UniProtKB">
        <authorList>
            <consortium name="EnsemblMetazoa"/>
        </authorList>
    </citation>
    <scope>IDENTIFICATION</scope>
    <source>
        <strain evidence="6">Foshan</strain>
    </source>
</reference>
<dbReference type="Proteomes" id="UP000069940">
    <property type="component" value="Unassembled WGS sequence"/>
</dbReference>
<dbReference type="AlphaFoldDB" id="A0A023EEU3"/>
<dbReference type="EnsemblMetazoa" id="AALFPA23_000444.R38025">
    <property type="protein sequence ID" value="AALFPA23_000444.P38025"/>
    <property type="gene ID" value="AALFPA23_000444"/>
</dbReference>
<dbReference type="GO" id="GO:0003677">
    <property type="term" value="F:DNA binding"/>
    <property type="evidence" value="ECO:0007669"/>
    <property type="project" value="TreeGrafter"/>
</dbReference>
<reference evidence="5" key="1">
    <citation type="journal article" date="2014" name="PLoS Negl. Trop. Dis.">
        <title>Identification and characterization of seminal fluid proteins in the Asian tiger mosquito, Aedes albopictus.</title>
        <authorList>
            <person name="Boes K.E."/>
            <person name="Ribeiro J.M."/>
            <person name="Wong A."/>
            <person name="Harrington L.C."/>
            <person name="Wolfner M.F."/>
            <person name="Sirot L.K."/>
        </authorList>
    </citation>
    <scope>NUCLEOTIDE SEQUENCE</scope>
    <source>
        <tissue evidence="5">Reproductive organs</tissue>
    </source>
</reference>
<evidence type="ECO:0000313" key="5">
    <source>
        <dbReference type="EMBL" id="JAC07215.1"/>
    </source>
</evidence>
<name>A0A023EEU3_AEDAL</name>
<dbReference type="InterPro" id="IPR033555">
    <property type="entry name" value="TFPT"/>
</dbReference>
<dbReference type="PANTHER" id="PTHR35084:SF1">
    <property type="entry name" value="TCF3 FUSION PARTNER"/>
    <property type="match status" value="1"/>
</dbReference>
<reference evidence="7" key="2">
    <citation type="journal article" date="2015" name="Proc. Natl. Acad. Sci. U.S.A.">
        <title>Genome sequence of the Asian Tiger mosquito, Aedes albopictus, reveals insights into its biology, genetics, and evolution.</title>
        <authorList>
            <person name="Chen X.G."/>
            <person name="Jiang X."/>
            <person name="Gu J."/>
            <person name="Xu M."/>
            <person name="Wu Y."/>
            <person name="Deng Y."/>
            <person name="Zhang C."/>
            <person name="Bonizzoni M."/>
            <person name="Dermauw W."/>
            <person name="Vontas J."/>
            <person name="Armbruster P."/>
            <person name="Huang X."/>
            <person name="Yang Y."/>
            <person name="Zhang H."/>
            <person name="He W."/>
            <person name="Peng H."/>
            <person name="Liu Y."/>
            <person name="Wu K."/>
            <person name="Chen J."/>
            <person name="Lirakis M."/>
            <person name="Topalis P."/>
            <person name="Van Leeuwen T."/>
            <person name="Hall A.B."/>
            <person name="Jiang X."/>
            <person name="Thorpe C."/>
            <person name="Mueller R.L."/>
            <person name="Sun C."/>
            <person name="Waterhouse R.M."/>
            <person name="Yan G."/>
            <person name="Tu Z.J."/>
            <person name="Fang X."/>
            <person name="James A.A."/>
        </authorList>
    </citation>
    <scope>NUCLEOTIDE SEQUENCE [LARGE SCALE GENOMIC DNA]</scope>
    <source>
        <strain evidence="7">Foshan</strain>
    </source>
</reference>
<dbReference type="GO" id="GO:0031011">
    <property type="term" value="C:Ino80 complex"/>
    <property type="evidence" value="ECO:0007669"/>
    <property type="project" value="TreeGrafter"/>
</dbReference>
<protein>
    <submittedName>
        <fullName evidence="5">Putative secreted protein</fullName>
    </submittedName>
</protein>
<dbReference type="VEuPathDB" id="VectorBase:AALFPA_074568"/>
<dbReference type="VEuPathDB" id="VectorBase:AALF020582"/>
<keyword evidence="7" id="KW-1185">Reference proteome</keyword>
<dbReference type="OrthoDB" id="10070927at2759"/>
<keyword evidence="2" id="KW-0539">Nucleus</keyword>
<dbReference type="OMA" id="WRTAPDP"/>
<dbReference type="EMBL" id="GAPW01006383">
    <property type="protein sequence ID" value="JAC07215.1"/>
    <property type="molecule type" value="mRNA"/>
</dbReference>
<dbReference type="Pfam" id="PF24245">
    <property type="entry name" value="INO80F"/>
    <property type="match status" value="1"/>
</dbReference>
<organism evidence="5">
    <name type="scientific">Aedes albopictus</name>
    <name type="common">Asian tiger mosquito</name>
    <name type="synonym">Stegomyia albopicta</name>
    <dbReference type="NCBI Taxonomy" id="7160"/>
    <lineage>
        <taxon>Eukaryota</taxon>
        <taxon>Metazoa</taxon>
        <taxon>Ecdysozoa</taxon>
        <taxon>Arthropoda</taxon>
        <taxon>Hexapoda</taxon>
        <taxon>Insecta</taxon>
        <taxon>Pterygota</taxon>
        <taxon>Neoptera</taxon>
        <taxon>Endopterygota</taxon>
        <taxon>Diptera</taxon>
        <taxon>Nematocera</taxon>
        <taxon>Culicoidea</taxon>
        <taxon>Culicidae</taxon>
        <taxon>Culicinae</taxon>
        <taxon>Aedini</taxon>
        <taxon>Aedes</taxon>
        <taxon>Stegomyia</taxon>
    </lineage>
</organism>
<evidence type="ECO:0000313" key="6">
    <source>
        <dbReference type="EnsemblMetazoa" id="AALFPA23_000444.P38025"/>
    </source>
</evidence>
<evidence type="ECO:0000256" key="2">
    <source>
        <dbReference type="ARBA" id="ARBA00023242"/>
    </source>
</evidence>
<gene>
    <name evidence="6" type="primary">109407693</name>
</gene>
<dbReference type="InterPro" id="IPR056513">
    <property type="entry name" value="INO80F"/>
</dbReference>
<evidence type="ECO:0000256" key="1">
    <source>
        <dbReference type="ARBA" id="ARBA00004123"/>
    </source>
</evidence>
<dbReference type="PANTHER" id="PTHR35084">
    <property type="entry name" value="TCF3 FUSION PARTNER"/>
    <property type="match status" value="1"/>
</dbReference>
<feature type="region of interest" description="Disordered" evidence="3">
    <location>
        <begin position="1"/>
        <end position="32"/>
    </location>
</feature>
<feature type="domain" description="INO80 complex subunit F" evidence="4">
    <location>
        <begin position="32"/>
        <end position="78"/>
    </location>
</feature>
<dbReference type="VEuPathDB" id="VectorBase:AALC636_029881"/>
<dbReference type="VEuPathDB" id="VectorBase:AALC636_010253"/>
<evidence type="ECO:0000259" key="4">
    <source>
        <dbReference type="Pfam" id="PF24245"/>
    </source>
</evidence>
<comment type="subcellular location">
    <subcellularLocation>
        <location evidence="1">Nucleus</location>
    </subcellularLocation>
</comment>
<evidence type="ECO:0000313" key="7">
    <source>
        <dbReference type="Proteomes" id="UP000069940"/>
    </source>
</evidence>
<dbReference type="GO" id="GO:0043065">
    <property type="term" value="P:positive regulation of apoptotic process"/>
    <property type="evidence" value="ECO:0007669"/>
    <property type="project" value="TreeGrafter"/>
</dbReference>
<dbReference type="STRING" id="7160.A0A023EEU3"/>
<dbReference type="GO" id="GO:0097190">
    <property type="term" value="P:apoptotic signaling pathway"/>
    <property type="evidence" value="ECO:0007669"/>
    <property type="project" value="TreeGrafter"/>
</dbReference>
<sequence>MTSGKPSKPNVSHPHGENGHQLFNETDKNEQYRRSVKMLQERCKAIQKNNERIVHRLHMVKKLTKKRNREVEILKNRLDRHNDGWRTAPQPVAVKLEESKASE</sequence>
<accession>A0A023EEU3</accession>
<proteinExistence type="evidence at transcript level"/>
<evidence type="ECO:0000256" key="3">
    <source>
        <dbReference type="SAM" id="MobiDB-lite"/>
    </source>
</evidence>